<feature type="coiled-coil region" evidence="5">
    <location>
        <begin position="273"/>
        <end position="325"/>
    </location>
</feature>
<evidence type="ECO:0000256" key="5">
    <source>
        <dbReference type="SAM" id="Coils"/>
    </source>
</evidence>
<gene>
    <name evidence="7" type="ORF">POCULU_LOCUS1556</name>
</gene>
<comment type="similarity">
    <text evidence="4">Belongs to the CEP135/TSGA10 family.</text>
</comment>
<sequence>MPTTTADSLQEFATFASLRRLFDQLSLEPEAATAVQKLINEFVTITETCRSLKQGKSKLEQEKINANSQAEVLRRLVVTLTKENNQLHLDLIHNVEARRQENWEAQKVIRKHENEINAMRFVNGQYIGMTREAERKLDSTRKGPGKSTLTEAVSGQIELNVPLEPISDKYDTIKQPDPHVVDTIKLYQRRLNQLDSNNKTLIEREKEYQAEILGLKQQITTREQEIARLNTQLVSKRAKKLSDIFKEDEATGTSSDSRVRQLEMQTEYLHEYIINLEQDLAKLKERRSMLLKEQEQETQSIIEELNDVKNRNTVLLNNMEQHEKVVKGVEETHNDVYRLARSRDRRQSNDIATRNKYLKALNTENEQLKKDFDDVSRENQQLKDSLRKTTYQLETLTNRFLSTAERLLELGSNMQFDINPPTESIDDGHESQQQEQSVETER</sequence>
<feature type="coiled-coil region" evidence="5">
    <location>
        <begin position="358"/>
        <end position="399"/>
    </location>
</feature>
<organism evidence="7 8">
    <name type="scientific">Paraglomus occultum</name>
    <dbReference type="NCBI Taxonomy" id="144539"/>
    <lineage>
        <taxon>Eukaryota</taxon>
        <taxon>Fungi</taxon>
        <taxon>Fungi incertae sedis</taxon>
        <taxon>Mucoromycota</taxon>
        <taxon>Glomeromycotina</taxon>
        <taxon>Glomeromycetes</taxon>
        <taxon>Paraglomerales</taxon>
        <taxon>Paraglomeraceae</taxon>
        <taxon>Paraglomus</taxon>
    </lineage>
</organism>
<reference evidence="7" key="1">
    <citation type="submission" date="2021-06" db="EMBL/GenBank/DDBJ databases">
        <authorList>
            <person name="Kallberg Y."/>
            <person name="Tangrot J."/>
            <person name="Rosling A."/>
        </authorList>
    </citation>
    <scope>NUCLEOTIDE SEQUENCE</scope>
    <source>
        <strain evidence="7">IA702</strain>
    </source>
</reference>
<dbReference type="AlphaFoldDB" id="A0A9N8W8J9"/>
<evidence type="ECO:0000256" key="6">
    <source>
        <dbReference type="SAM" id="MobiDB-lite"/>
    </source>
</evidence>
<dbReference type="GO" id="GO:0005814">
    <property type="term" value="C:centriole"/>
    <property type="evidence" value="ECO:0007669"/>
    <property type="project" value="UniProtKB-SubCell"/>
</dbReference>
<evidence type="ECO:0000256" key="4">
    <source>
        <dbReference type="ARBA" id="ARBA00038123"/>
    </source>
</evidence>
<evidence type="ECO:0000313" key="7">
    <source>
        <dbReference type="EMBL" id="CAG8481145.1"/>
    </source>
</evidence>
<evidence type="ECO:0000313" key="8">
    <source>
        <dbReference type="Proteomes" id="UP000789572"/>
    </source>
</evidence>
<dbReference type="OrthoDB" id="2396286at2759"/>
<evidence type="ECO:0000256" key="3">
    <source>
        <dbReference type="ARBA" id="ARBA00023212"/>
    </source>
</evidence>
<dbReference type="PANTHER" id="PTHR20544:SF0">
    <property type="entry name" value="NUCLEOPROTEIN TPR_MLP1 DOMAIN-CONTAINING PROTEIN"/>
    <property type="match status" value="1"/>
</dbReference>
<protein>
    <submittedName>
        <fullName evidence="7">7609_t:CDS:1</fullName>
    </submittedName>
</protein>
<dbReference type="Proteomes" id="UP000789572">
    <property type="component" value="Unassembled WGS sequence"/>
</dbReference>
<dbReference type="PANTHER" id="PTHR20544">
    <property type="entry name" value="CENTROSOMAL PROTEIN CEP135"/>
    <property type="match status" value="1"/>
</dbReference>
<name>A0A9N8W8J9_9GLOM</name>
<comment type="subcellular location">
    <subcellularLocation>
        <location evidence="1">Cytoplasm</location>
        <location evidence="1">Cytoskeleton</location>
        <location evidence="1">Microtubule organizing center</location>
        <location evidence="1">Centrosome</location>
        <location evidence="1">Centriole</location>
    </subcellularLocation>
</comment>
<keyword evidence="2" id="KW-0963">Cytoplasm</keyword>
<feature type="region of interest" description="Disordered" evidence="6">
    <location>
        <begin position="415"/>
        <end position="442"/>
    </location>
</feature>
<keyword evidence="8" id="KW-1185">Reference proteome</keyword>
<keyword evidence="3" id="KW-0206">Cytoskeleton</keyword>
<evidence type="ECO:0000256" key="2">
    <source>
        <dbReference type="ARBA" id="ARBA00022490"/>
    </source>
</evidence>
<proteinExistence type="inferred from homology"/>
<comment type="caution">
    <text evidence="7">The sequence shown here is derived from an EMBL/GenBank/DDBJ whole genome shotgun (WGS) entry which is preliminary data.</text>
</comment>
<keyword evidence="5" id="KW-0175">Coiled coil</keyword>
<dbReference type="InterPro" id="IPR051877">
    <property type="entry name" value="Centriole_BasalBody_StrucProt"/>
</dbReference>
<feature type="coiled-coil region" evidence="5">
    <location>
        <begin position="49"/>
        <end position="76"/>
    </location>
</feature>
<dbReference type="EMBL" id="CAJVPJ010000119">
    <property type="protein sequence ID" value="CAG8481145.1"/>
    <property type="molecule type" value="Genomic_DNA"/>
</dbReference>
<evidence type="ECO:0000256" key="1">
    <source>
        <dbReference type="ARBA" id="ARBA00004114"/>
    </source>
</evidence>
<accession>A0A9N8W8J9</accession>
<feature type="coiled-coil region" evidence="5">
    <location>
        <begin position="184"/>
        <end position="232"/>
    </location>
</feature>
<feature type="compositionally biased region" description="Low complexity" evidence="6">
    <location>
        <begin position="433"/>
        <end position="442"/>
    </location>
</feature>